<keyword evidence="2" id="KW-1185">Reference proteome</keyword>
<dbReference type="AlphaFoldDB" id="A0A4R5DL35"/>
<gene>
    <name evidence="1" type="ORF">E0F88_16515</name>
</gene>
<organism evidence="1 2">
    <name type="scientific">Dyadobacter psychrotolerans</name>
    <dbReference type="NCBI Taxonomy" id="2541721"/>
    <lineage>
        <taxon>Bacteria</taxon>
        <taxon>Pseudomonadati</taxon>
        <taxon>Bacteroidota</taxon>
        <taxon>Cytophagia</taxon>
        <taxon>Cytophagales</taxon>
        <taxon>Spirosomataceae</taxon>
        <taxon>Dyadobacter</taxon>
    </lineage>
</organism>
<dbReference type="EMBL" id="SMFL01000005">
    <property type="protein sequence ID" value="TDE14789.1"/>
    <property type="molecule type" value="Genomic_DNA"/>
</dbReference>
<protein>
    <submittedName>
        <fullName evidence="1">Uncharacterized protein</fullName>
    </submittedName>
</protein>
<name>A0A4R5DL35_9BACT</name>
<comment type="caution">
    <text evidence="1">The sequence shown here is derived from an EMBL/GenBank/DDBJ whole genome shotgun (WGS) entry which is preliminary data.</text>
</comment>
<accession>A0A4R5DL35</accession>
<evidence type="ECO:0000313" key="2">
    <source>
        <dbReference type="Proteomes" id="UP000294850"/>
    </source>
</evidence>
<dbReference type="Proteomes" id="UP000294850">
    <property type="component" value="Unassembled WGS sequence"/>
</dbReference>
<dbReference type="RefSeq" id="WP_131959373.1">
    <property type="nucleotide sequence ID" value="NZ_SMFL01000005.1"/>
</dbReference>
<reference evidence="1 2" key="1">
    <citation type="submission" date="2019-03" db="EMBL/GenBank/DDBJ databases">
        <title>Dyadobacter AR-3-6 sp. nov., isolated from arctic soil.</title>
        <authorList>
            <person name="Chaudhary D.K."/>
        </authorList>
    </citation>
    <scope>NUCLEOTIDE SEQUENCE [LARGE SCALE GENOMIC DNA]</scope>
    <source>
        <strain evidence="1 2">AR-3-6</strain>
    </source>
</reference>
<evidence type="ECO:0000313" key="1">
    <source>
        <dbReference type="EMBL" id="TDE14789.1"/>
    </source>
</evidence>
<proteinExistence type="predicted"/>
<sequence>MHRLSRMGSRRFADGIRVPPEKENAVGKELFSYENYPMGKIAGVMKNYDFRGPKVKSDIFMLKVHDGKELKDMMSSMQVVLKHWITNRKK</sequence>